<evidence type="ECO:0000313" key="1">
    <source>
        <dbReference type="EMBL" id="RBP03483.1"/>
    </source>
</evidence>
<dbReference type="GO" id="GO:0030151">
    <property type="term" value="F:molybdenum ion binding"/>
    <property type="evidence" value="ECO:0007669"/>
    <property type="project" value="InterPro"/>
</dbReference>
<dbReference type="GO" id="GO:0009399">
    <property type="term" value="P:nitrogen fixation"/>
    <property type="evidence" value="ECO:0007669"/>
    <property type="project" value="InterPro"/>
</dbReference>
<protein>
    <submittedName>
        <fullName evidence="1">Nitrogen fixation protein NifQ</fullName>
    </submittedName>
</protein>
<dbReference type="Pfam" id="PF04891">
    <property type="entry name" value="NifQ"/>
    <property type="match status" value="1"/>
</dbReference>
<keyword evidence="2" id="KW-1185">Reference proteome</keyword>
<dbReference type="InterPro" id="IPR006975">
    <property type="entry name" value="NifQ"/>
</dbReference>
<dbReference type="AlphaFoldDB" id="A0A366EM70"/>
<dbReference type="EMBL" id="QNRK01000044">
    <property type="protein sequence ID" value="RBP03483.1"/>
    <property type="molecule type" value="Genomic_DNA"/>
</dbReference>
<evidence type="ECO:0000313" key="2">
    <source>
        <dbReference type="Proteomes" id="UP000253529"/>
    </source>
</evidence>
<reference evidence="1 2" key="1">
    <citation type="submission" date="2018-06" db="EMBL/GenBank/DDBJ databases">
        <title>Genomic Encyclopedia of Type Strains, Phase IV (KMG-IV): sequencing the most valuable type-strain genomes for metagenomic binning, comparative biology and taxonomic classification.</title>
        <authorList>
            <person name="Goeker M."/>
        </authorList>
    </citation>
    <scope>NUCLEOTIDE SEQUENCE [LARGE SCALE GENOMIC DNA]</scope>
    <source>
        <strain evidence="1 2">DSM 24875</strain>
    </source>
</reference>
<sequence>MFDERYAALRAAQTPKADDGAAFDDHVFACVLATGLTEEAAGIASLTDALGLTGAALARLIATRFPLGALPFPLWREGEPALEDEEVLLRALLADHRARDDEAASWLVAILSRRSMRDDHLWQDLGLFNRGELGRLLARHFPKLHDGNVQNMRWKKYFYRRICDLEGFSLCSAPHCSVCRDFSSCFGDEDGISRLAQTSRALTAA</sequence>
<comment type="caution">
    <text evidence="1">The sequence shown here is derived from an EMBL/GenBank/DDBJ whole genome shotgun (WGS) entry which is preliminary data.</text>
</comment>
<dbReference type="Proteomes" id="UP000253529">
    <property type="component" value="Unassembled WGS sequence"/>
</dbReference>
<accession>A0A366EM70</accession>
<dbReference type="OrthoDB" id="192277at2"/>
<dbReference type="RefSeq" id="WP_113892811.1">
    <property type="nucleotide sequence ID" value="NZ_QNRK01000044.1"/>
</dbReference>
<organism evidence="1 2">
    <name type="scientific">Roseiarcus fermentans</name>
    <dbReference type="NCBI Taxonomy" id="1473586"/>
    <lineage>
        <taxon>Bacteria</taxon>
        <taxon>Pseudomonadati</taxon>
        <taxon>Pseudomonadota</taxon>
        <taxon>Alphaproteobacteria</taxon>
        <taxon>Hyphomicrobiales</taxon>
        <taxon>Roseiarcaceae</taxon>
        <taxon>Roseiarcus</taxon>
    </lineage>
</organism>
<proteinExistence type="predicted"/>
<name>A0A366EM70_9HYPH</name>
<gene>
    <name evidence="1" type="ORF">DFR50_14439</name>
</gene>